<dbReference type="InterPro" id="IPR038975">
    <property type="entry name" value="THNL"/>
</dbReference>
<dbReference type="EMBL" id="CAWUPB010001156">
    <property type="protein sequence ID" value="CAK7338958.1"/>
    <property type="molecule type" value="Genomic_DNA"/>
</dbReference>
<keyword evidence="3" id="KW-1185">Reference proteome</keyword>
<accession>A0AAV1RSD0</accession>
<feature type="chain" id="PRO_5043584193" description="Thionin-like protein 2" evidence="1">
    <location>
        <begin position="26"/>
        <end position="130"/>
    </location>
</feature>
<keyword evidence="1" id="KW-0732">Signal</keyword>
<reference evidence="2 3" key="1">
    <citation type="submission" date="2024-01" db="EMBL/GenBank/DDBJ databases">
        <authorList>
            <person name="Waweru B."/>
        </authorList>
    </citation>
    <scope>NUCLEOTIDE SEQUENCE [LARGE SCALE GENOMIC DNA]</scope>
</reference>
<evidence type="ECO:0000313" key="3">
    <source>
        <dbReference type="Proteomes" id="UP001314170"/>
    </source>
</evidence>
<proteinExistence type="predicted"/>
<dbReference type="PANTHER" id="PTHR36312:SF1">
    <property type="entry name" value="OS01G0594500 PROTEIN"/>
    <property type="match status" value="1"/>
</dbReference>
<name>A0AAV1RSD0_9ROSI</name>
<organism evidence="2 3">
    <name type="scientific">Dovyalis caffra</name>
    <dbReference type="NCBI Taxonomy" id="77055"/>
    <lineage>
        <taxon>Eukaryota</taxon>
        <taxon>Viridiplantae</taxon>
        <taxon>Streptophyta</taxon>
        <taxon>Embryophyta</taxon>
        <taxon>Tracheophyta</taxon>
        <taxon>Spermatophyta</taxon>
        <taxon>Magnoliopsida</taxon>
        <taxon>eudicotyledons</taxon>
        <taxon>Gunneridae</taxon>
        <taxon>Pentapetalae</taxon>
        <taxon>rosids</taxon>
        <taxon>fabids</taxon>
        <taxon>Malpighiales</taxon>
        <taxon>Salicaceae</taxon>
        <taxon>Flacourtieae</taxon>
        <taxon>Dovyalis</taxon>
    </lineage>
</organism>
<comment type="caution">
    <text evidence="2">The sequence shown here is derived from an EMBL/GenBank/DDBJ whole genome shotgun (WGS) entry which is preliminary data.</text>
</comment>
<evidence type="ECO:0008006" key="4">
    <source>
        <dbReference type="Google" id="ProtNLM"/>
    </source>
</evidence>
<dbReference type="PANTHER" id="PTHR36312">
    <property type="entry name" value="THIONIN-LIKE PROTEIN 1"/>
    <property type="match status" value="1"/>
</dbReference>
<evidence type="ECO:0000313" key="2">
    <source>
        <dbReference type="EMBL" id="CAK7338958.1"/>
    </source>
</evidence>
<dbReference type="Proteomes" id="UP001314170">
    <property type="component" value="Unassembled WGS sequence"/>
</dbReference>
<gene>
    <name evidence="2" type="ORF">DCAF_LOCUS14006</name>
</gene>
<protein>
    <recommendedName>
        <fullName evidence="4">Thionin-like protein 2</fullName>
    </recommendedName>
</protein>
<evidence type="ECO:0000256" key="1">
    <source>
        <dbReference type="SAM" id="SignalP"/>
    </source>
</evidence>
<sequence>MEGKKFSMILMSFLVIGLLVRPTTASFGKCMKDCFSICSSNGEYPVDICALICVKKCIFPTFDVNSDNKDSQYFCNLGCAYSSFSNLISTKRNFGEKQVESSVYAQFNFDSNGSSGFYAASLCRSPLGYG</sequence>
<dbReference type="AlphaFoldDB" id="A0AAV1RSD0"/>
<feature type="signal peptide" evidence="1">
    <location>
        <begin position="1"/>
        <end position="25"/>
    </location>
</feature>